<keyword evidence="2" id="KW-0813">Transport</keyword>
<dbReference type="EMBL" id="CP039381">
    <property type="protein sequence ID" value="QCT07557.1"/>
    <property type="molecule type" value="Genomic_DNA"/>
</dbReference>
<dbReference type="PANTHER" id="PTHR43823:SF3">
    <property type="entry name" value="MULTIDRUG EXPORT PROTEIN MEPA"/>
    <property type="match status" value="1"/>
</dbReference>
<keyword evidence="5 7" id="KW-1133">Transmembrane helix</keyword>
<name>A0A4P8XX03_9FIRM</name>
<feature type="transmembrane region" description="Helical" evidence="7">
    <location>
        <begin position="369"/>
        <end position="393"/>
    </location>
</feature>
<comment type="subcellular location">
    <subcellularLocation>
        <location evidence="1">Cell membrane</location>
        <topology evidence="1">Multi-pass membrane protein</topology>
    </subcellularLocation>
</comment>
<reference evidence="8 9" key="1">
    <citation type="submission" date="2019-04" db="EMBL/GenBank/DDBJ databases">
        <authorList>
            <person name="Embree M."/>
            <person name="Gaffney J.R."/>
        </authorList>
    </citation>
    <scope>NUCLEOTIDE SEQUENCE [LARGE SCALE GENOMIC DNA]</scope>
    <source>
        <strain evidence="8 9">JE7A12</strain>
    </source>
</reference>
<dbReference type="RefSeq" id="WP_138157561.1">
    <property type="nucleotide sequence ID" value="NZ_CP039381.1"/>
</dbReference>
<feature type="transmembrane region" description="Helical" evidence="7">
    <location>
        <begin position="330"/>
        <end position="349"/>
    </location>
</feature>
<keyword evidence="9" id="KW-1185">Reference proteome</keyword>
<evidence type="ECO:0000256" key="2">
    <source>
        <dbReference type="ARBA" id="ARBA00022448"/>
    </source>
</evidence>
<feature type="transmembrane region" description="Helical" evidence="7">
    <location>
        <begin position="244"/>
        <end position="273"/>
    </location>
</feature>
<dbReference type="GO" id="GO:0042910">
    <property type="term" value="F:xenobiotic transmembrane transporter activity"/>
    <property type="evidence" value="ECO:0007669"/>
    <property type="project" value="InterPro"/>
</dbReference>
<evidence type="ECO:0000256" key="3">
    <source>
        <dbReference type="ARBA" id="ARBA00022475"/>
    </source>
</evidence>
<keyword evidence="6 7" id="KW-0472">Membrane</keyword>
<feature type="transmembrane region" description="Helical" evidence="7">
    <location>
        <begin position="405"/>
        <end position="422"/>
    </location>
</feature>
<feature type="transmembrane region" description="Helical" evidence="7">
    <location>
        <begin position="62"/>
        <end position="85"/>
    </location>
</feature>
<evidence type="ECO:0000256" key="1">
    <source>
        <dbReference type="ARBA" id="ARBA00004651"/>
    </source>
</evidence>
<dbReference type="OrthoDB" id="9811110at2"/>
<keyword evidence="4 7" id="KW-0812">Transmembrane</keyword>
<dbReference type="InterPro" id="IPR048279">
    <property type="entry name" value="MdtK-like"/>
</dbReference>
<evidence type="ECO:0000256" key="5">
    <source>
        <dbReference type="ARBA" id="ARBA00022989"/>
    </source>
</evidence>
<dbReference type="KEGG" id="ruj:E5Z56_09395"/>
<dbReference type="NCBIfam" id="TIGR00797">
    <property type="entry name" value="matE"/>
    <property type="match status" value="1"/>
</dbReference>
<feature type="transmembrane region" description="Helical" evidence="7">
    <location>
        <begin position="105"/>
        <end position="122"/>
    </location>
</feature>
<evidence type="ECO:0000313" key="9">
    <source>
        <dbReference type="Proteomes" id="UP000301475"/>
    </source>
</evidence>
<evidence type="ECO:0000256" key="4">
    <source>
        <dbReference type="ARBA" id="ARBA00022692"/>
    </source>
</evidence>
<dbReference type="PANTHER" id="PTHR43823">
    <property type="entry name" value="SPORULATION PROTEIN YKVU"/>
    <property type="match status" value="1"/>
</dbReference>
<sequence length="461" mass="50351">MEGTKQNKMGTAPMFKLILGMSLPAMFSMLIQALYNIVDSMFVSNYSNSILTGNDSLLSVNIAYPLQMILISVAVGSGVGVNSLIARRLGAKHQEQADSAATHGFFLTFIDWFIFVLIGIFVAKPFISLYTNDQAIMDASVAYIRIVLIGSLGSNITCMLEKVLQSTGNMIMPMLSQLTGAVVNIILDPIFIYTFDLGVAGAAIATIIAQHISAVLCLFFLFGKKQLVKIHVKGFRFKAETVKNIYVVALPAMVMQAIGSFMVMGINFIISLANDTVAAKNAATNVFGVYFKLQSFVFMPVFGLNQGSTPIIGFNYGARDKKRMYSAIKWAILFAVIIMTAGFIVFQIVPDVLLGLFNPTEEMLDIGTVALRIISLCFIPAALGIVFSGVFQAVGKGVRSLIMSLLRQLCLIVPIAYFLSSISLKDMWYAFPLAEIGSLIVGIIFFITLVKGDFKRLDHKE</sequence>
<dbReference type="AlphaFoldDB" id="A0A4P8XX03"/>
<evidence type="ECO:0000256" key="7">
    <source>
        <dbReference type="SAM" id="Phobius"/>
    </source>
</evidence>
<protein>
    <submittedName>
        <fullName evidence="8">MATE family efflux transporter</fullName>
    </submittedName>
</protein>
<organism evidence="8 9">
    <name type="scientific">Ruminococcus bovis</name>
    <dbReference type="NCBI Taxonomy" id="2564099"/>
    <lineage>
        <taxon>Bacteria</taxon>
        <taxon>Bacillati</taxon>
        <taxon>Bacillota</taxon>
        <taxon>Clostridia</taxon>
        <taxon>Eubacteriales</taxon>
        <taxon>Oscillospiraceae</taxon>
        <taxon>Ruminococcus</taxon>
    </lineage>
</organism>
<feature type="transmembrane region" description="Helical" evidence="7">
    <location>
        <begin position="12"/>
        <end position="35"/>
    </location>
</feature>
<evidence type="ECO:0000256" key="6">
    <source>
        <dbReference type="ARBA" id="ARBA00023136"/>
    </source>
</evidence>
<feature type="transmembrane region" description="Helical" evidence="7">
    <location>
        <begin position="172"/>
        <end position="193"/>
    </location>
</feature>
<feature type="transmembrane region" description="Helical" evidence="7">
    <location>
        <begin position="142"/>
        <end position="160"/>
    </location>
</feature>
<evidence type="ECO:0000313" key="8">
    <source>
        <dbReference type="EMBL" id="QCT07557.1"/>
    </source>
</evidence>
<feature type="transmembrane region" description="Helical" evidence="7">
    <location>
        <begin position="199"/>
        <end position="223"/>
    </location>
</feature>
<proteinExistence type="predicted"/>
<feature type="transmembrane region" description="Helical" evidence="7">
    <location>
        <begin position="293"/>
        <end position="318"/>
    </location>
</feature>
<dbReference type="GO" id="GO:0015297">
    <property type="term" value="F:antiporter activity"/>
    <property type="evidence" value="ECO:0007669"/>
    <property type="project" value="InterPro"/>
</dbReference>
<dbReference type="InterPro" id="IPR002528">
    <property type="entry name" value="MATE_fam"/>
</dbReference>
<dbReference type="Pfam" id="PF01554">
    <property type="entry name" value="MatE"/>
    <property type="match status" value="2"/>
</dbReference>
<accession>A0A4P8XX03</accession>
<dbReference type="Proteomes" id="UP000301475">
    <property type="component" value="Chromosome"/>
</dbReference>
<dbReference type="GO" id="GO:0005886">
    <property type="term" value="C:plasma membrane"/>
    <property type="evidence" value="ECO:0007669"/>
    <property type="project" value="UniProtKB-SubCell"/>
</dbReference>
<dbReference type="InterPro" id="IPR051327">
    <property type="entry name" value="MATE_MepA_subfamily"/>
</dbReference>
<dbReference type="PIRSF" id="PIRSF006603">
    <property type="entry name" value="DinF"/>
    <property type="match status" value="1"/>
</dbReference>
<keyword evidence="3" id="KW-1003">Cell membrane</keyword>
<feature type="transmembrane region" description="Helical" evidence="7">
    <location>
        <begin position="428"/>
        <end position="450"/>
    </location>
</feature>
<gene>
    <name evidence="8" type="ORF">E5Z56_09395</name>
</gene>